<reference evidence="2 3" key="1">
    <citation type="submission" date="2018-11" db="EMBL/GenBank/DDBJ databases">
        <title>Rufibacter latericius sp. nov., isolated from water in Baiyang Lake.</title>
        <authorList>
            <person name="Yang Y."/>
        </authorList>
    </citation>
    <scope>NUCLEOTIDE SEQUENCE [LARGE SCALE GENOMIC DNA]</scope>
    <source>
        <strain evidence="2 3">MCC P1</strain>
    </source>
</reference>
<dbReference type="Gene3D" id="3.40.50.300">
    <property type="entry name" value="P-loop containing nucleotide triphosphate hydrolases"/>
    <property type="match status" value="1"/>
</dbReference>
<keyword evidence="3" id="KW-1185">Reference proteome</keyword>
<dbReference type="CDD" id="cd00267">
    <property type="entry name" value="ABC_ATPase"/>
    <property type="match status" value="1"/>
</dbReference>
<sequence>MTKTIKKIDRLFLKNAKIEDFRTIRNIDVYFGPGLNIIIGKNGSGKTNFLHSLSRALELSDKYSPYSAHLILEGDATFEIIYKGLKKDINFIKQTKLNHKLSDKLNEVELRLNNKKIKIEESIFTTLDKKNISYSSIFIQHGTPKNDQPLITSPLSFSIAEDGLSNEIFHFLYEGKVNHFLKTILTRLFIETNLTDIENRSESNLNSIIGSFNKHFINLSDILNRFSPIQEIRFNNNYNVFKKGEQEELIVDNLFIEFKINNTWLPFSQLSDGTKRIFYIISEIHSIGSFYYSRGRTYSSLSQPSIILLEEPELGVHPHQLHKLMLFIREQAESKQIILTTHAPQILDFIEEGELDKIIISRYNIETGSQFLHLTDREKEKAALYMEDEHLSDYWKHSTLEE</sequence>
<dbReference type="Proteomes" id="UP000271010">
    <property type="component" value="Unassembled WGS sequence"/>
</dbReference>
<proteinExistence type="predicted"/>
<dbReference type="GO" id="GO:0005524">
    <property type="term" value="F:ATP binding"/>
    <property type="evidence" value="ECO:0007669"/>
    <property type="project" value="InterPro"/>
</dbReference>
<name>A0A3M9MVJ6_9BACT</name>
<evidence type="ECO:0000313" key="3">
    <source>
        <dbReference type="Proteomes" id="UP000271010"/>
    </source>
</evidence>
<dbReference type="PANTHER" id="PTHR32182">
    <property type="entry name" value="DNA REPLICATION AND REPAIR PROTEIN RECF"/>
    <property type="match status" value="1"/>
</dbReference>
<dbReference type="PIRSF" id="PIRSF029347">
    <property type="entry name" value="RecF"/>
    <property type="match status" value="1"/>
</dbReference>
<dbReference type="InterPro" id="IPR027417">
    <property type="entry name" value="P-loop_NTPase"/>
</dbReference>
<dbReference type="GO" id="GO:0000731">
    <property type="term" value="P:DNA synthesis involved in DNA repair"/>
    <property type="evidence" value="ECO:0007669"/>
    <property type="project" value="TreeGrafter"/>
</dbReference>
<dbReference type="AlphaFoldDB" id="A0A3M9MVJ6"/>
<dbReference type="SUPFAM" id="SSF52540">
    <property type="entry name" value="P-loop containing nucleoside triphosphate hydrolases"/>
    <property type="match status" value="1"/>
</dbReference>
<protein>
    <recommendedName>
        <fullName evidence="1">ATPase AAA-type core domain-containing protein</fullName>
    </recommendedName>
</protein>
<dbReference type="RefSeq" id="WP_123132637.1">
    <property type="nucleotide sequence ID" value="NZ_RJJE01000009.1"/>
</dbReference>
<gene>
    <name evidence="2" type="ORF">EFA69_08315</name>
</gene>
<feature type="domain" description="ATPase AAA-type core" evidence="1">
    <location>
        <begin position="35"/>
        <end position="348"/>
    </location>
</feature>
<accession>A0A3M9MVJ6</accession>
<dbReference type="OrthoDB" id="9805802at2"/>
<dbReference type="Pfam" id="PF13304">
    <property type="entry name" value="AAA_21"/>
    <property type="match status" value="1"/>
</dbReference>
<comment type="caution">
    <text evidence="2">The sequence shown here is derived from an EMBL/GenBank/DDBJ whole genome shotgun (WGS) entry which is preliminary data.</text>
</comment>
<evidence type="ECO:0000259" key="1">
    <source>
        <dbReference type="Pfam" id="PF13304"/>
    </source>
</evidence>
<dbReference type="InterPro" id="IPR003959">
    <property type="entry name" value="ATPase_AAA_core"/>
</dbReference>
<dbReference type="GO" id="GO:0006302">
    <property type="term" value="P:double-strand break repair"/>
    <property type="evidence" value="ECO:0007669"/>
    <property type="project" value="TreeGrafter"/>
</dbReference>
<dbReference type="PANTHER" id="PTHR32182:SF22">
    <property type="entry name" value="ATP-DEPENDENT ENDONUCLEASE, OLD FAMILY-RELATED"/>
    <property type="match status" value="1"/>
</dbReference>
<dbReference type="GO" id="GO:0016887">
    <property type="term" value="F:ATP hydrolysis activity"/>
    <property type="evidence" value="ECO:0007669"/>
    <property type="project" value="InterPro"/>
</dbReference>
<organism evidence="2 3">
    <name type="scientific">Rufibacter immobilis</name>
    <dbReference type="NCBI Taxonomy" id="1348778"/>
    <lineage>
        <taxon>Bacteria</taxon>
        <taxon>Pseudomonadati</taxon>
        <taxon>Bacteroidota</taxon>
        <taxon>Cytophagia</taxon>
        <taxon>Cytophagales</taxon>
        <taxon>Hymenobacteraceae</taxon>
        <taxon>Rufibacter</taxon>
    </lineage>
</organism>
<dbReference type="EMBL" id="RJJE01000009">
    <property type="protein sequence ID" value="RNI29551.1"/>
    <property type="molecule type" value="Genomic_DNA"/>
</dbReference>
<evidence type="ECO:0000313" key="2">
    <source>
        <dbReference type="EMBL" id="RNI29551.1"/>
    </source>
</evidence>
<dbReference type="InterPro" id="IPR014555">
    <property type="entry name" value="RecF-like"/>
</dbReference>